<feature type="transmembrane region" description="Helical" evidence="6">
    <location>
        <begin position="37"/>
        <end position="64"/>
    </location>
</feature>
<feature type="transmembrane region" description="Helical" evidence="6">
    <location>
        <begin position="120"/>
        <end position="145"/>
    </location>
</feature>
<evidence type="ECO:0000313" key="7">
    <source>
        <dbReference type="EMBL" id="QRG66349.1"/>
    </source>
</evidence>
<sequence length="216" mass="23121">MGVWDGFLFGMLLQLSVGPVCLAVLQRSVTLGFRHAWWMIIGVALVDAAYMAGSIGGLALLLQIPLVKQITALAGAAILIWFGVGVTRASVVHVAQQDGGTAVSIPENDRLSTKRAFDSFLYGVVLTMTNPLTVLFWAGVFGSLMSSRSMAEQENPIGFAAGCVLSTLLFLTGISALGAYASKLLQPVWMKRVNRVVGLFLIGFALVLLIQNVWSF</sequence>
<feature type="transmembrane region" description="Helical" evidence="6">
    <location>
        <begin position="70"/>
        <end position="87"/>
    </location>
</feature>
<dbReference type="PANTHER" id="PTHR30086:SF20">
    <property type="entry name" value="ARGININE EXPORTER PROTEIN ARGO-RELATED"/>
    <property type="match status" value="1"/>
</dbReference>
<dbReference type="Proteomes" id="UP000596248">
    <property type="component" value="Chromosome"/>
</dbReference>
<dbReference type="PANTHER" id="PTHR30086">
    <property type="entry name" value="ARGININE EXPORTER PROTEIN ARGO"/>
    <property type="match status" value="1"/>
</dbReference>
<name>A0ABX7FJG6_BRECH</name>
<keyword evidence="3 6" id="KW-0812">Transmembrane</keyword>
<evidence type="ECO:0000256" key="4">
    <source>
        <dbReference type="ARBA" id="ARBA00022989"/>
    </source>
</evidence>
<evidence type="ECO:0000256" key="6">
    <source>
        <dbReference type="SAM" id="Phobius"/>
    </source>
</evidence>
<evidence type="ECO:0000256" key="3">
    <source>
        <dbReference type="ARBA" id="ARBA00022692"/>
    </source>
</evidence>
<accession>A0ABX7FJG6</accession>
<evidence type="ECO:0000256" key="5">
    <source>
        <dbReference type="ARBA" id="ARBA00023136"/>
    </source>
</evidence>
<keyword evidence="4 6" id="KW-1133">Transmembrane helix</keyword>
<evidence type="ECO:0000256" key="2">
    <source>
        <dbReference type="ARBA" id="ARBA00022475"/>
    </source>
</evidence>
<comment type="subcellular location">
    <subcellularLocation>
        <location evidence="1">Cell membrane</location>
        <topology evidence="1">Multi-pass membrane protein</topology>
    </subcellularLocation>
</comment>
<organism evidence="7 8">
    <name type="scientific">Brevibacillus choshinensis</name>
    <dbReference type="NCBI Taxonomy" id="54911"/>
    <lineage>
        <taxon>Bacteria</taxon>
        <taxon>Bacillati</taxon>
        <taxon>Bacillota</taxon>
        <taxon>Bacilli</taxon>
        <taxon>Bacillales</taxon>
        <taxon>Paenibacillaceae</taxon>
        <taxon>Brevibacillus</taxon>
    </lineage>
</organism>
<proteinExistence type="predicted"/>
<feature type="transmembrane region" description="Helical" evidence="6">
    <location>
        <begin position="157"/>
        <end position="181"/>
    </location>
</feature>
<feature type="transmembrane region" description="Helical" evidence="6">
    <location>
        <begin position="193"/>
        <end position="214"/>
    </location>
</feature>
<dbReference type="RefSeq" id="WP_203353415.1">
    <property type="nucleotide sequence ID" value="NZ_CP069127.1"/>
</dbReference>
<protein>
    <submittedName>
        <fullName evidence="7">LysE family transporter</fullName>
    </submittedName>
</protein>
<dbReference type="Pfam" id="PF01810">
    <property type="entry name" value="LysE"/>
    <property type="match status" value="1"/>
</dbReference>
<keyword evidence="5 6" id="KW-0472">Membrane</keyword>
<dbReference type="InterPro" id="IPR001123">
    <property type="entry name" value="LeuE-type"/>
</dbReference>
<evidence type="ECO:0000313" key="8">
    <source>
        <dbReference type="Proteomes" id="UP000596248"/>
    </source>
</evidence>
<feature type="transmembrane region" description="Helical" evidence="6">
    <location>
        <begin position="6"/>
        <end position="25"/>
    </location>
</feature>
<evidence type="ECO:0000256" key="1">
    <source>
        <dbReference type="ARBA" id="ARBA00004651"/>
    </source>
</evidence>
<reference evidence="7 8" key="1">
    <citation type="submission" date="2021-01" db="EMBL/GenBank/DDBJ databases">
        <title>Identification of strong promoters based on the transcriptome of Brevibacillus choshinensis.</title>
        <authorList>
            <person name="Yao D."/>
            <person name="Zhang K."/>
            <person name="Wu J."/>
        </authorList>
    </citation>
    <scope>NUCLEOTIDE SEQUENCE [LARGE SCALE GENOMIC DNA]</scope>
    <source>
        <strain evidence="7 8">HPD31-SP3</strain>
    </source>
</reference>
<keyword evidence="2" id="KW-1003">Cell membrane</keyword>
<dbReference type="EMBL" id="CP069127">
    <property type="protein sequence ID" value="QRG66349.1"/>
    <property type="molecule type" value="Genomic_DNA"/>
</dbReference>
<keyword evidence="8" id="KW-1185">Reference proteome</keyword>
<gene>
    <name evidence="7" type="ORF">JNE38_22835</name>
</gene>